<dbReference type="InterPro" id="IPR039164">
    <property type="entry name" value="UBR1-like"/>
</dbReference>
<sequence>MKTIYYFFQIHNVSNRYHYIRSLDSSIAPYVHVSDERLQWLNEIFPNYIDEIQTISSASTGFRGFTQETAHALKFIARSTYLCVKFLLEQAGFYYVLTRSFSSDAVEATFSHVRLKGGSNDATDARAAEYAMRQILRCGIVKCSKSSNVSNIDFVSTAKFSVLDHDTKQDKENFDVPLELRTKIQNLSKLIEPCANISSASVAFLAGYILKKLDDNFHCDSCLAPLLSKEVPGPLLRLILLQDRGGLTYPNAYFVGIVKEVADVTQKMLPFLNSKKTCQQIYSDEELFVSKQEYDCVICNQATPSTEEKPMGLVVWIQATSVIGHRRRHGQCVLPTCDDERALLRRDDTLSAEFDRRLEELNRHFDPKSWYLSVNVGWDGGVHVQTCGHHLHLDCLNAYLQSLRSQQRGEYFCPLCRQLANSVLPLAPQLGDCAQMVRSNPSSMSQILDELRDFLEENDQKPSNSSMAEAIGKIMEVMTSSTQLKPMLRSKSDKPIPQSLFLFVTSIARTNLETELSQRGGTLVTSSEPPNPFLPKRDCIVPLLHVLSVHARVARVLARWPAWMTFQQLCGLPPKPPSDTALAPIENEVPLLLKDPVALLLQFILLLPLHLDQNYFITTVQMVYNLLYYQVVAQISCGLTGAERARATTGANEGKICTLMDALALINKCLGNTALYMEDDEGCSEKPQVNMVALELQVQKLCLPYLRIAALLKYHIYQQPLPDIRTPQTEFVCLVHYLELVTEQIDWECFNAAAALNWPAETQMYTASPQSWCNQYVVFVDKSQIAARSFLVDQHITWHPPRLLQLPREYERIFTYYHKRPCSQCQSVP</sequence>
<evidence type="ECO:0000256" key="1">
    <source>
        <dbReference type="RuleBase" id="RU366018"/>
    </source>
</evidence>
<keyword evidence="1" id="KW-0833">Ubl conjugation pathway</keyword>
<dbReference type="GO" id="GO:0071596">
    <property type="term" value="P:ubiquitin-dependent protein catabolic process via the N-end rule pathway"/>
    <property type="evidence" value="ECO:0007669"/>
    <property type="project" value="UniProtKB-UniRule"/>
</dbReference>
<dbReference type="Proteomes" id="UP001168821">
    <property type="component" value="Unassembled WGS sequence"/>
</dbReference>
<dbReference type="GO" id="GO:0008270">
    <property type="term" value="F:zinc ion binding"/>
    <property type="evidence" value="ECO:0007669"/>
    <property type="project" value="UniProtKB-UniRule"/>
</dbReference>
<comment type="pathway">
    <text evidence="1">Protein modification; protein ubiquitination.</text>
</comment>
<dbReference type="EMBL" id="JALNTZ010000007">
    <property type="protein sequence ID" value="KAJ3646675.1"/>
    <property type="molecule type" value="Genomic_DNA"/>
</dbReference>
<keyword evidence="4" id="KW-1185">Reference proteome</keyword>
<dbReference type="Gene3D" id="3.30.40.10">
    <property type="entry name" value="Zinc/RING finger domain, C3HC4 (zinc finger)"/>
    <property type="match status" value="1"/>
</dbReference>
<feature type="domain" description="E3 ubiquitin-protein ligase UBR-like C-terminal" evidence="2">
    <location>
        <begin position="496"/>
        <end position="829"/>
    </location>
</feature>
<feature type="non-terminal residue" evidence="3">
    <location>
        <position position="1"/>
    </location>
</feature>
<dbReference type="PANTHER" id="PTHR21497">
    <property type="entry name" value="UBIQUITIN LIGASE E3 ALPHA-RELATED"/>
    <property type="match status" value="1"/>
</dbReference>
<reference evidence="3" key="1">
    <citation type="journal article" date="2023" name="G3 (Bethesda)">
        <title>Whole genome assemblies of Zophobas morio and Tenebrio molitor.</title>
        <authorList>
            <person name="Kaur S."/>
            <person name="Stinson S.A."/>
            <person name="diCenzo G.C."/>
        </authorList>
    </citation>
    <scope>NUCLEOTIDE SEQUENCE</scope>
    <source>
        <strain evidence="3">QUZm001</strain>
    </source>
</reference>
<dbReference type="EC" id="2.3.2.27" evidence="1"/>
<name>A0AA38HYK8_9CUCU</name>
<accession>A0AA38HYK8</accession>
<organism evidence="3 4">
    <name type="scientific">Zophobas morio</name>
    <dbReference type="NCBI Taxonomy" id="2755281"/>
    <lineage>
        <taxon>Eukaryota</taxon>
        <taxon>Metazoa</taxon>
        <taxon>Ecdysozoa</taxon>
        <taxon>Arthropoda</taxon>
        <taxon>Hexapoda</taxon>
        <taxon>Insecta</taxon>
        <taxon>Pterygota</taxon>
        <taxon>Neoptera</taxon>
        <taxon>Endopterygota</taxon>
        <taxon>Coleoptera</taxon>
        <taxon>Polyphaga</taxon>
        <taxon>Cucujiformia</taxon>
        <taxon>Tenebrionidae</taxon>
        <taxon>Zophobas</taxon>
    </lineage>
</organism>
<dbReference type="GO" id="GO:0000151">
    <property type="term" value="C:ubiquitin ligase complex"/>
    <property type="evidence" value="ECO:0007669"/>
    <property type="project" value="TreeGrafter"/>
</dbReference>
<comment type="function">
    <text evidence="1">Ubiquitin ligase protein which is a component of the N-end rule pathway. Recognizes and binds to proteins bearing specific N-terminal residues that are destabilizing according to the N-end rule, leading to their ubiquitination and subsequent degradation.</text>
</comment>
<keyword evidence="1" id="KW-0862">Zinc</keyword>
<keyword evidence="1" id="KW-0808">Transferase</keyword>
<comment type="catalytic activity">
    <reaction evidence="1">
        <text>S-ubiquitinyl-[E2 ubiquitin-conjugating enzyme]-L-cysteine + [acceptor protein]-L-lysine = [E2 ubiquitin-conjugating enzyme]-L-cysteine + N(6)-ubiquitinyl-[acceptor protein]-L-lysine.</text>
        <dbReference type="EC" id="2.3.2.27"/>
    </reaction>
</comment>
<proteinExistence type="inferred from homology"/>
<dbReference type="AlphaFoldDB" id="A0AA38HYK8"/>
<dbReference type="SUPFAM" id="SSF57850">
    <property type="entry name" value="RING/U-box"/>
    <property type="match status" value="1"/>
</dbReference>
<evidence type="ECO:0000259" key="2">
    <source>
        <dbReference type="Pfam" id="PF18995"/>
    </source>
</evidence>
<dbReference type="InterPro" id="IPR013083">
    <property type="entry name" value="Znf_RING/FYVE/PHD"/>
</dbReference>
<dbReference type="GO" id="GO:0016567">
    <property type="term" value="P:protein ubiquitination"/>
    <property type="evidence" value="ECO:0007669"/>
    <property type="project" value="UniProtKB-UniRule"/>
</dbReference>
<dbReference type="PANTHER" id="PTHR21497:SF39">
    <property type="entry name" value="E3 UBIQUITIN-PROTEIN LIGASE UBR3"/>
    <property type="match status" value="1"/>
</dbReference>
<keyword evidence="1" id="KW-0863">Zinc-finger</keyword>
<evidence type="ECO:0000313" key="3">
    <source>
        <dbReference type="EMBL" id="KAJ3646675.1"/>
    </source>
</evidence>
<dbReference type="GO" id="GO:0061630">
    <property type="term" value="F:ubiquitin protein ligase activity"/>
    <property type="evidence" value="ECO:0007669"/>
    <property type="project" value="UniProtKB-UniRule"/>
</dbReference>
<evidence type="ECO:0000313" key="4">
    <source>
        <dbReference type="Proteomes" id="UP001168821"/>
    </source>
</evidence>
<dbReference type="Pfam" id="PF18995">
    <property type="entry name" value="PRT6_C"/>
    <property type="match status" value="1"/>
</dbReference>
<comment type="caution">
    <text evidence="3">The sequence shown here is derived from an EMBL/GenBank/DDBJ whole genome shotgun (WGS) entry which is preliminary data.</text>
</comment>
<gene>
    <name evidence="3" type="ORF">Zmor_024251</name>
</gene>
<dbReference type="GO" id="GO:0005737">
    <property type="term" value="C:cytoplasm"/>
    <property type="evidence" value="ECO:0007669"/>
    <property type="project" value="TreeGrafter"/>
</dbReference>
<protein>
    <recommendedName>
        <fullName evidence="1">E3 ubiquitin-protein ligase</fullName>
        <ecNumber evidence="1">2.3.2.27</ecNumber>
    </recommendedName>
</protein>
<dbReference type="InterPro" id="IPR044046">
    <property type="entry name" value="E3_ligase_UBR-like_C"/>
</dbReference>
<keyword evidence="1" id="KW-0479">Metal-binding</keyword>
<comment type="similarity">
    <text evidence="1">Belongs to the E3 ubiquitin-protein ligase UBR1-like family.</text>
</comment>